<name>A0A6A6PPX4_9PEZI</name>
<gene>
    <name evidence="1" type="ORF">BDY17DRAFT_300405</name>
</gene>
<organism evidence="1 2">
    <name type="scientific">Neohortaea acidophila</name>
    <dbReference type="NCBI Taxonomy" id="245834"/>
    <lineage>
        <taxon>Eukaryota</taxon>
        <taxon>Fungi</taxon>
        <taxon>Dikarya</taxon>
        <taxon>Ascomycota</taxon>
        <taxon>Pezizomycotina</taxon>
        <taxon>Dothideomycetes</taxon>
        <taxon>Dothideomycetidae</taxon>
        <taxon>Mycosphaerellales</taxon>
        <taxon>Teratosphaeriaceae</taxon>
        <taxon>Neohortaea</taxon>
    </lineage>
</organism>
<dbReference type="EMBL" id="MU001637">
    <property type="protein sequence ID" value="KAF2482160.1"/>
    <property type="molecule type" value="Genomic_DNA"/>
</dbReference>
<keyword evidence="2" id="KW-1185">Reference proteome</keyword>
<dbReference type="RefSeq" id="XP_033588730.1">
    <property type="nucleotide sequence ID" value="XM_033734052.1"/>
</dbReference>
<dbReference type="Proteomes" id="UP000799767">
    <property type="component" value="Unassembled WGS sequence"/>
</dbReference>
<accession>A0A6A6PPX4</accession>
<dbReference type="AlphaFoldDB" id="A0A6A6PPX4"/>
<dbReference type="OrthoDB" id="3935714at2759"/>
<dbReference type="GeneID" id="54475054"/>
<proteinExistence type="predicted"/>
<reference evidence="1" key="1">
    <citation type="journal article" date="2020" name="Stud. Mycol.">
        <title>101 Dothideomycetes genomes: a test case for predicting lifestyles and emergence of pathogens.</title>
        <authorList>
            <person name="Haridas S."/>
            <person name="Albert R."/>
            <person name="Binder M."/>
            <person name="Bloem J."/>
            <person name="Labutti K."/>
            <person name="Salamov A."/>
            <person name="Andreopoulos B."/>
            <person name="Baker S."/>
            <person name="Barry K."/>
            <person name="Bills G."/>
            <person name="Bluhm B."/>
            <person name="Cannon C."/>
            <person name="Castanera R."/>
            <person name="Culley D."/>
            <person name="Daum C."/>
            <person name="Ezra D."/>
            <person name="Gonzalez J."/>
            <person name="Henrissat B."/>
            <person name="Kuo A."/>
            <person name="Liang C."/>
            <person name="Lipzen A."/>
            <person name="Lutzoni F."/>
            <person name="Magnuson J."/>
            <person name="Mondo S."/>
            <person name="Nolan M."/>
            <person name="Ohm R."/>
            <person name="Pangilinan J."/>
            <person name="Park H.-J."/>
            <person name="Ramirez L."/>
            <person name="Alfaro M."/>
            <person name="Sun H."/>
            <person name="Tritt A."/>
            <person name="Yoshinaga Y."/>
            <person name="Zwiers L.-H."/>
            <person name="Turgeon B."/>
            <person name="Goodwin S."/>
            <person name="Spatafora J."/>
            <person name="Crous P."/>
            <person name="Grigoriev I."/>
        </authorList>
    </citation>
    <scope>NUCLEOTIDE SEQUENCE</scope>
    <source>
        <strain evidence="1">CBS 113389</strain>
    </source>
</reference>
<evidence type="ECO:0000313" key="2">
    <source>
        <dbReference type="Proteomes" id="UP000799767"/>
    </source>
</evidence>
<evidence type="ECO:0000313" key="1">
    <source>
        <dbReference type="EMBL" id="KAF2482160.1"/>
    </source>
</evidence>
<sequence length="589" mass="66083">MAPIFASGDIAALISAFPPPTPIETQPSLVRSLSGNTLLNSQKVLARFQALFRTEVNRIRLRDLPSRLGVKDTRWILDCYDGEVYFSSDKTSLVSFQEFETICNDLVKRSQGAFVDLYSFTRERDVSYESLEDRVRTGSLRSYSDPSHPHSVLVAGVEHVQGVRHELTRLMGDQGSTEKVRLSDRLPDIPHFILRVLTDEVRTNGAAVDGHIEENDQGLEFVPANFLSALQKKLQDDYNLAVQQSVQSLIVDGYCILHNDTGHPNAKMGEDIRATFELQSPSSEHTFKQLEADDGSSLIATSLLLKSVDDEWKAILRSSVEAGFVDSKPDPAMHAELTKRASKPNLTALLLKTTHRQRLDGIFDSAVHDAESVKSLAFARLLEALVLVPLVLYVAGLVEDATLRQHQEEFVGEYFRRDVISQVFARVRDEKLVLPAQRNRLKEIEKLQQTCSRTKTLTELHTAVDKFRKKCEIPPPDTDSIKQVQKATLRERIQAMQKMQRGSDVLQNLLWILLAQASPSDALFMSAGKDTSRMIKQYQLVARDGVGIGGKLEGWRNMLKAGKESREEVQEMRELAMRAVEDMFGVGVP</sequence>
<protein>
    <submittedName>
        <fullName evidence="1">Uncharacterized protein</fullName>
    </submittedName>
</protein>